<gene>
    <name evidence="1" type="primary">g3129</name>
    <name evidence="1" type="ORF">NpPPO83_00003129</name>
</gene>
<reference evidence="1" key="1">
    <citation type="submission" date="2024-09" db="EMBL/GenBank/DDBJ databases">
        <title>Draft Genome Sequences of Neofusicoccum parvum.</title>
        <authorList>
            <person name="Ashida A."/>
            <person name="Camagna M."/>
            <person name="Tanaka A."/>
            <person name="Takemoto D."/>
        </authorList>
    </citation>
    <scope>NUCLEOTIDE SEQUENCE</scope>
    <source>
        <strain evidence="1">PPO83</strain>
    </source>
</reference>
<dbReference type="EMBL" id="BSXG01000143">
    <property type="protein sequence ID" value="GME48597.1"/>
    <property type="molecule type" value="Genomic_DNA"/>
</dbReference>
<evidence type="ECO:0000313" key="2">
    <source>
        <dbReference type="Proteomes" id="UP001165186"/>
    </source>
</evidence>
<comment type="caution">
    <text evidence="1">The sequence shown here is derived from an EMBL/GenBank/DDBJ whole genome shotgun (WGS) entry which is preliminary data.</text>
</comment>
<evidence type="ECO:0000313" key="1">
    <source>
        <dbReference type="EMBL" id="GME48597.1"/>
    </source>
</evidence>
<dbReference type="Proteomes" id="UP001165186">
    <property type="component" value="Unassembled WGS sequence"/>
</dbReference>
<accession>A0ACB5SMQ6</accession>
<proteinExistence type="predicted"/>
<organism evidence="1 2">
    <name type="scientific">Neofusicoccum parvum</name>
    <dbReference type="NCBI Taxonomy" id="310453"/>
    <lineage>
        <taxon>Eukaryota</taxon>
        <taxon>Fungi</taxon>
        <taxon>Dikarya</taxon>
        <taxon>Ascomycota</taxon>
        <taxon>Pezizomycotina</taxon>
        <taxon>Dothideomycetes</taxon>
        <taxon>Dothideomycetes incertae sedis</taxon>
        <taxon>Botryosphaeriales</taxon>
        <taxon>Botryosphaeriaceae</taxon>
        <taxon>Neofusicoccum</taxon>
    </lineage>
</organism>
<name>A0ACB5SMQ6_9PEZI</name>
<keyword evidence="2" id="KW-1185">Reference proteome</keyword>
<protein>
    <submittedName>
        <fullName evidence="1">Uncharacterized protein</fullName>
    </submittedName>
</protein>
<sequence length="189" mass="20102">MSRDHAFPASLARVHPVHDVPVAAIAASAAPQLAVGALYIGNSTAFYGLISGVLALYMLSYAVAVGLHIAARLRGRRLAYGPWALGRWSGVLNAVALVWTVGVGVFLCFPLYRPVTAVNMNYASVIVGVGGVLGVVWYFAYMRGRFVGPVVEIVDDADVVVIEAPMSRQTSSNDAVVQDGRDKKFPIEA</sequence>